<dbReference type="EC" id="2.1.1.-" evidence="6"/>
<dbReference type="InterPro" id="IPR050078">
    <property type="entry name" value="Ribosomal_L11_MeTrfase_PrmA"/>
</dbReference>
<dbReference type="PANTHER" id="PTHR43648:SF1">
    <property type="entry name" value="ELECTRON TRANSFER FLAVOPROTEIN BETA SUBUNIT LYSINE METHYLTRANSFERASE"/>
    <property type="match status" value="1"/>
</dbReference>
<dbReference type="RefSeq" id="WP_152572467.1">
    <property type="nucleotide sequence ID" value="NZ_VIKU02000001.1"/>
</dbReference>
<evidence type="ECO:0000256" key="1">
    <source>
        <dbReference type="ARBA" id="ARBA00009741"/>
    </source>
</evidence>
<organism evidence="7 8">
    <name type="scientific">Pelagihabitans pacificus</name>
    <dbReference type="NCBI Taxonomy" id="2696054"/>
    <lineage>
        <taxon>Bacteria</taxon>
        <taxon>Pseudomonadati</taxon>
        <taxon>Bacteroidota</taxon>
        <taxon>Flavobacteriia</taxon>
        <taxon>Flavobacteriales</taxon>
        <taxon>Flavobacteriaceae</taxon>
        <taxon>Pelagihabitans</taxon>
    </lineage>
</organism>
<dbReference type="InterPro" id="IPR004498">
    <property type="entry name" value="Ribosomal_PrmA_MeTrfase"/>
</dbReference>
<dbReference type="InterPro" id="IPR029063">
    <property type="entry name" value="SAM-dependent_MTases_sf"/>
</dbReference>
<keyword evidence="7" id="KW-0689">Ribosomal protein</keyword>
<feature type="binding site" evidence="6">
    <location>
        <position position="130"/>
    </location>
    <ligand>
        <name>S-adenosyl-L-methionine</name>
        <dbReference type="ChEBI" id="CHEBI:59789"/>
    </ligand>
</feature>
<keyword evidence="3 6" id="KW-0489">Methyltransferase</keyword>
<comment type="subcellular location">
    <subcellularLocation>
        <location evidence="6">Cytoplasm</location>
    </subcellularLocation>
</comment>
<dbReference type="Proteomes" id="UP000707206">
    <property type="component" value="Unassembled WGS sequence"/>
</dbReference>
<dbReference type="HAMAP" id="MF_00735">
    <property type="entry name" value="Methyltr_PrmA"/>
    <property type="match status" value="1"/>
</dbReference>
<dbReference type="EMBL" id="VIKU02000001">
    <property type="protein sequence ID" value="NHF57948.1"/>
    <property type="molecule type" value="Genomic_DNA"/>
</dbReference>
<evidence type="ECO:0000313" key="7">
    <source>
        <dbReference type="EMBL" id="NHF57948.1"/>
    </source>
</evidence>
<evidence type="ECO:0000313" key="8">
    <source>
        <dbReference type="Proteomes" id="UP000707206"/>
    </source>
</evidence>
<comment type="caution">
    <text evidence="7">The sequence shown here is derived from an EMBL/GenBank/DDBJ whole genome shotgun (WGS) entry which is preliminary data.</text>
</comment>
<name>A0A967EC64_9FLAO</name>
<dbReference type="GO" id="GO:0005737">
    <property type="term" value="C:cytoplasm"/>
    <property type="evidence" value="ECO:0007669"/>
    <property type="project" value="UniProtKB-SubCell"/>
</dbReference>
<comment type="catalytic activity">
    <reaction evidence="6">
        <text>L-lysyl-[protein] + 3 S-adenosyl-L-methionine = N(6),N(6),N(6)-trimethyl-L-lysyl-[protein] + 3 S-adenosyl-L-homocysteine + 3 H(+)</text>
        <dbReference type="Rhea" id="RHEA:54192"/>
        <dbReference type="Rhea" id="RHEA-COMP:9752"/>
        <dbReference type="Rhea" id="RHEA-COMP:13826"/>
        <dbReference type="ChEBI" id="CHEBI:15378"/>
        <dbReference type="ChEBI" id="CHEBI:29969"/>
        <dbReference type="ChEBI" id="CHEBI:57856"/>
        <dbReference type="ChEBI" id="CHEBI:59789"/>
        <dbReference type="ChEBI" id="CHEBI:61961"/>
    </reaction>
</comment>
<dbReference type="GO" id="GO:0005840">
    <property type="term" value="C:ribosome"/>
    <property type="evidence" value="ECO:0007669"/>
    <property type="project" value="UniProtKB-KW"/>
</dbReference>
<reference evidence="7" key="1">
    <citation type="submission" date="2019-07" db="EMBL/GenBank/DDBJ databases">
        <authorList>
            <person name="De-Chao Zhang Q."/>
        </authorList>
    </citation>
    <scope>NUCLEOTIDE SEQUENCE</scope>
    <source>
        <strain evidence="7">TP-CH-4</strain>
    </source>
</reference>
<keyword evidence="2 6" id="KW-0963">Cytoplasm</keyword>
<dbReference type="CDD" id="cd02440">
    <property type="entry name" value="AdoMet_MTases"/>
    <property type="match status" value="1"/>
</dbReference>
<dbReference type="AlphaFoldDB" id="A0A967EC64"/>
<accession>A0A967EC64</accession>
<protein>
    <recommendedName>
        <fullName evidence="6">Ribosomal protein L11 methyltransferase</fullName>
        <shortName evidence="6">L11 Mtase</shortName>
        <ecNumber evidence="6">2.1.1.-</ecNumber>
    </recommendedName>
</protein>
<proteinExistence type="inferred from homology"/>
<keyword evidence="4 6" id="KW-0808">Transferase</keyword>
<dbReference type="Gene3D" id="3.40.50.150">
    <property type="entry name" value="Vaccinia Virus protein VP39"/>
    <property type="match status" value="1"/>
</dbReference>
<dbReference type="GO" id="GO:0008276">
    <property type="term" value="F:protein methyltransferase activity"/>
    <property type="evidence" value="ECO:0007669"/>
    <property type="project" value="UniProtKB-UniRule"/>
</dbReference>
<evidence type="ECO:0000256" key="6">
    <source>
        <dbReference type="HAMAP-Rule" id="MF_00735"/>
    </source>
</evidence>
<dbReference type="SUPFAM" id="SSF53335">
    <property type="entry name" value="S-adenosyl-L-methionine-dependent methyltransferases"/>
    <property type="match status" value="1"/>
</dbReference>
<keyword evidence="7" id="KW-0687">Ribonucleoprotein</keyword>
<feature type="binding site" evidence="6">
    <location>
        <position position="151"/>
    </location>
    <ligand>
        <name>S-adenosyl-L-methionine</name>
        <dbReference type="ChEBI" id="CHEBI:59789"/>
    </ligand>
</feature>
<comment type="function">
    <text evidence="6">Methylates ribosomal protein L11.</text>
</comment>
<dbReference type="Pfam" id="PF06325">
    <property type="entry name" value="PrmA"/>
    <property type="match status" value="1"/>
</dbReference>
<reference evidence="7" key="2">
    <citation type="submission" date="2020-03" db="EMBL/GenBank/DDBJ databases">
        <title>Flavobacteriaceae bacterium strain TP-CH-4, a member of the family Flavobacteriaceae isolated from a deep-sea seamount.</title>
        <authorList>
            <person name="Zhang D.-C."/>
        </authorList>
    </citation>
    <scope>NUCLEOTIDE SEQUENCE</scope>
    <source>
        <strain evidence="7">TP-CH-4</strain>
    </source>
</reference>
<dbReference type="GO" id="GO:0032259">
    <property type="term" value="P:methylation"/>
    <property type="evidence" value="ECO:0007669"/>
    <property type="project" value="UniProtKB-KW"/>
</dbReference>
<feature type="binding site" evidence="6">
    <location>
        <position position="215"/>
    </location>
    <ligand>
        <name>S-adenosyl-L-methionine</name>
        <dbReference type="ChEBI" id="CHEBI:59789"/>
    </ligand>
</feature>
<dbReference type="NCBIfam" id="NF001785">
    <property type="entry name" value="PRK00517.2-2"/>
    <property type="match status" value="1"/>
</dbReference>
<dbReference type="PANTHER" id="PTHR43648">
    <property type="entry name" value="ELECTRON TRANSFER FLAVOPROTEIN BETA SUBUNIT LYSINE METHYLTRANSFERASE"/>
    <property type="match status" value="1"/>
</dbReference>
<evidence type="ECO:0000256" key="5">
    <source>
        <dbReference type="ARBA" id="ARBA00022691"/>
    </source>
</evidence>
<evidence type="ECO:0000256" key="3">
    <source>
        <dbReference type="ARBA" id="ARBA00022603"/>
    </source>
</evidence>
<comment type="similarity">
    <text evidence="1 6">Belongs to the methyltransferase superfamily. PrmA family.</text>
</comment>
<sequence length="279" mass="31852">MSNIIYIEYTFRLNPVHPVSDILIAELGEAGFESFVEEEEGVLAYIQKECWSPDILNPIQILSNDAFHIEYRFKEIEQQNWNATWESNFEPIQIGNQCVVRAPFHERPNVRFDIVIMPKMSFGTGHHETTHMMLQHILDNDFDNKSVLDMGSGTGVLAILAAMKGAKAIDAIDIDHWCYLNAKENVLRNNASQIKVYEGDADLIEAKKYDIILANINRNILVRDIPIYANAMNKDGMLFLSGFYESDIAIISTNCEKVGLKLQKKLKKSDWVSIKYVFS</sequence>
<keyword evidence="5 6" id="KW-0949">S-adenosyl-L-methionine</keyword>
<evidence type="ECO:0000256" key="2">
    <source>
        <dbReference type="ARBA" id="ARBA00022490"/>
    </source>
</evidence>
<feature type="binding site" evidence="6">
    <location>
        <position position="173"/>
    </location>
    <ligand>
        <name>S-adenosyl-L-methionine</name>
        <dbReference type="ChEBI" id="CHEBI:59789"/>
    </ligand>
</feature>
<keyword evidence="8" id="KW-1185">Reference proteome</keyword>
<gene>
    <name evidence="6 7" type="primary">prmA</name>
    <name evidence="7" type="ORF">FK220_001250</name>
</gene>
<evidence type="ECO:0000256" key="4">
    <source>
        <dbReference type="ARBA" id="ARBA00022679"/>
    </source>
</evidence>